<reference evidence="2 3" key="1">
    <citation type="journal article" date="2014" name="PLoS Genet.">
        <title>Phylogenetically driven sequencing of extremely halophilic archaea reveals strategies for static and dynamic osmo-response.</title>
        <authorList>
            <person name="Becker E.A."/>
            <person name="Seitzer P.M."/>
            <person name="Tritt A."/>
            <person name="Larsen D."/>
            <person name="Krusor M."/>
            <person name="Yao A.I."/>
            <person name="Wu D."/>
            <person name="Madern D."/>
            <person name="Eisen J.A."/>
            <person name="Darling A.E."/>
            <person name="Facciotti M.T."/>
        </authorList>
    </citation>
    <scope>NUCLEOTIDE SEQUENCE [LARGE SCALE GENOMIC DNA]</scope>
    <source>
        <strain evidence="2 3">JCM 10478</strain>
    </source>
</reference>
<sequence>MSEDLFPSQERGRDASEWVAAQFSLERADGRDWCDLVNPRTGAKHEVKSARPDRRFRIWEDNHRSLTASDGQNVAWYDFVILSSGSTPEPLDHRRMKPATVTQLVKDRGGWNRAGHSKRDGRQHKLPVSEVF</sequence>
<comment type="caution">
    <text evidence="2">The sequence shown here is derived from an EMBL/GenBank/DDBJ whole genome shotgun (WGS) entry which is preliminary data.</text>
</comment>
<dbReference type="PATRIC" id="fig|1227496.3.peg.1049"/>
<evidence type="ECO:0000313" key="2">
    <source>
        <dbReference type="EMBL" id="ELY69324.1"/>
    </source>
</evidence>
<dbReference type="STRING" id="1227496.C489_05203"/>
<feature type="compositionally biased region" description="Basic residues" evidence="1">
    <location>
        <begin position="115"/>
        <end position="125"/>
    </location>
</feature>
<name>L9Y5I4_9EURY</name>
<organism evidence="2 3">
    <name type="scientific">Natrinema versiforme JCM 10478</name>
    <dbReference type="NCBI Taxonomy" id="1227496"/>
    <lineage>
        <taxon>Archaea</taxon>
        <taxon>Methanobacteriati</taxon>
        <taxon>Methanobacteriota</taxon>
        <taxon>Stenosarchaea group</taxon>
        <taxon>Halobacteria</taxon>
        <taxon>Halobacteriales</taxon>
        <taxon>Natrialbaceae</taxon>
        <taxon>Natrinema</taxon>
    </lineage>
</organism>
<evidence type="ECO:0000256" key="1">
    <source>
        <dbReference type="SAM" id="MobiDB-lite"/>
    </source>
</evidence>
<protein>
    <recommendedName>
        <fullName evidence="4">PD(D/E)XK endonuclease domain-containing protein</fullName>
    </recommendedName>
</protein>
<dbReference type="OrthoDB" id="289425at2157"/>
<accession>L9Y5I4</accession>
<keyword evidence="3" id="KW-1185">Reference proteome</keyword>
<feature type="region of interest" description="Disordered" evidence="1">
    <location>
        <begin position="107"/>
        <end position="132"/>
    </location>
</feature>
<gene>
    <name evidence="2" type="ORF">C489_05203</name>
</gene>
<dbReference type="RefSeq" id="WP_006430094.1">
    <property type="nucleotide sequence ID" value="NZ_AOID01000016.1"/>
</dbReference>
<dbReference type="Pfam" id="PF25941">
    <property type="entry name" value="PDDEXK_16"/>
    <property type="match status" value="1"/>
</dbReference>
<evidence type="ECO:0000313" key="3">
    <source>
        <dbReference type="Proteomes" id="UP000011632"/>
    </source>
</evidence>
<dbReference type="EMBL" id="AOID01000016">
    <property type="protein sequence ID" value="ELY69324.1"/>
    <property type="molecule type" value="Genomic_DNA"/>
</dbReference>
<dbReference type="Proteomes" id="UP000011632">
    <property type="component" value="Unassembled WGS sequence"/>
</dbReference>
<proteinExistence type="predicted"/>
<dbReference type="InterPro" id="IPR058715">
    <property type="entry name" value="PDDEXK_nuclease-rel"/>
</dbReference>
<evidence type="ECO:0008006" key="4">
    <source>
        <dbReference type="Google" id="ProtNLM"/>
    </source>
</evidence>
<dbReference type="AlphaFoldDB" id="L9Y5I4"/>